<keyword evidence="2" id="KW-1185">Reference proteome</keyword>
<dbReference type="Proteomes" id="UP000499080">
    <property type="component" value="Unassembled WGS sequence"/>
</dbReference>
<gene>
    <name evidence="1" type="ORF">AVEN_265644_1</name>
</gene>
<evidence type="ECO:0000313" key="1">
    <source>
        <dbReference type="EMBL" id="GBM55893.1"/>
    </source>
</evidence>
<accession>A0A4Y2GQL8</accession>
<protein>
    <submittedName>
        <fullName evidence="1">Uncharacterized protein</fullName>
    </submittedName>
</protein>
<dbReference type="EMBL" id="BGPR01100354">
    <property type="protein sequence ID" value="GBM55893.1"/>
    <property type="molecule type" value="Genomic_DNA"/>
</dbReference>
<organism evidence="1 2">
    <name type="scientific">Araneus ventricosus</name>
    <name type="common">Orbweaver spider</name>
    <name type="synonym">Epeira ventricosa</name>
    <dbReference type="NCBI Taxonomy" id="182803"/>
    <lineage>
        <taxon>Eukaryota</taxon>
        <taxon>Metazoa</taxon>
        <taxon>Ecdysozoa</taxon>
        <taxon>Arthropoda</taxon>
        <taxon>Chelicerata</taxon>
        <taxon>Arachnida</taxon>
        <taxon>Araneae</taxon>
        <taxon>Araneomorphae</taxon>
        <taxon>Entelegynae</taxon>
        <taxon>Araneoidea</taxon>
        <taxon>Araneidae</taxon>
        <taxon>Araneus</taxon>
    </lineage>
</organism>
<sequence length="138" mass="16152">MALYNFVIHLFPLSRTGLEIITPTPPFSTRWRCKLFHPVAHSHFIVPRHHSYEDNCSHSVVKRLVSDFSVHPVYYYYPPIFPDLGERPKLVGPTEYCFRFLSVTFDNTLRPNLVPSRSGDSLGNLFPCLFPSMWKQYF</sequence>
<dbReference type="AlphaFoldDB" id="A0A4Y2GQL8"/>
<proteinExistence type="predicted"/>
<evidence type="ECO:0000313" key="2">
    <source>
        <dbReference type="Proteomes" id="UP000499080"/>
    </source>
</evidence>
<comment type="caution">
    <text evidence="1">The sequence shown here is derived from an EMBL/GenBank/DDBJ whole genome shotgun (WGS) entry which is preliminary data.</text>
</comment>
<name>A0A4Y2GQL8_ARAVE</name>
<reference evidence="1 2" key="1">
    <citation type="journal article" date="2019" name="Sci. Rep.">
        <title>Orb-weaving spider Araneus ventricosus genome elucidates the spidroin gene catalogue.</title>
        <authorList>
            <person name="Kono N."/>
            <person name="Nakamura H."/>
            <person name="Ohtoshi R."/>
            <person name="Moran D.A.P."/>
            <person name="Shinohara A."/>
            <person name="Yoshida Y."/>
            <person name="Fujiwara M."/>
            <person name="Mori M."/>
            <person name="Tomita M."/>
            <person name="Arakawa K."/>
        </authorList>
    </citation>
    <scope>NUCLEOTIDE SEQUENCE [LARGE SCALE GENOMIC DNA]</scope>
</reference>